<dbReference type="InterPro" id="IPR015421">
    <property type="entry name" value="PyrdxlP-dep_Trfase_major"/>
</dbReference>
<evidence type="ECO:0000256" key="1">
    <source>
        <dbReference type="ARBA" id="ARBA00001933"/>
    </source>
</evidence>
<dbReference type="GO" id="GO:0031071">
    <property type="term" value="F:cysteine desulfurase activity"/>
    <property type="evidence" value="ECO:0007669"/>
    <property type="project" value="UniProtKB-EC"/>
</dbReference>
<protein>
    <recommendedName>
        <fullName evidence="5">Probable cysteine desulfurase</fullName>
        <ecNumber evidence="4">2.8.1.7</ecNumber>
    </recommendedName>
</protein>
<keyword evidence="6" id="KW-0808">Transferase</keyword>
<comment type="catalytic activity">
    <reaction evidence="8">
        <text>(sulfur carrier)-H + L-cysteine = (sulfur carrier)-SH + L-alanine</text>
        <dbReference type="Rhea" id="RHEA:43892"/>
        <dbReference type="Rhea" id="RHEA-COMP:14737"/>
        <dbReference type="Rhea" id="RHEA-COMP:14739"/>
        <dbReference type="ChEBI" id="CHEBI:29917"/>
        <dbReference type="ChEBI" id="CHEBI:35235"/>
        <dbReference type="ChEBI" id="CHEBI:57972"/>
        <dbReference type="ChEBI" id="CHEBI:64428"/>
        <dbReference type="EC" id="2.8.1.7"/>
    </reaction>
</comment>
<dbReference type="InterPro" id="IPR015422">
    <property type="entry name" value="PyrdxlP-dep_Trfase_small"/>
</dbReference>
<dbReference type="Gene3D" id="3.40.640.10">
    <property type="entry name" value="Type I PLP-dependent aspartate aminotransferase-like (Major domain)"/>
    <property type="match status" value="1"/>
</dbReference>
<dbReference type="AlphaFoldDB" id="A0A3N9TKD0"/>
<dbReference type="RefSeq" id="WP_124936554.1">
    <property type="nucleotide sequence ID" value="NZ_RJVQ01000002.1"/>
</dbReference>
<evidence type="ECO:0000259" key="9">
    <source>
        <dbReference type="Pfam" id="PF00266"/>
    </source>
</evidence>
<keyword evidence="7" id="KW-0663">Pyridoxal phosphate</keyword>
<dbReference type="InterPro" id="IPR010970">
    <property type="entry name" value="Cys_dSase_SufS"/>
</dbReference>
<evidence type="ECO:0000256" key="4">
    <source>
        <dbReference type="ARBA" id="ARBA00012239"/>
    </source>
</evidence>
<comment type="cofactor">
    <cofactor evidence="1">
        <name>pyridoxal 5'-phosphate</name>
        <dbReference type="ChEBI" id="CHEBI:597326"/>
    </cofactor>
</comment>
<evidence type="ECO:0000256" key="6">
    <source>
        <dbReference type="ARBA" id="ARBA00022679"/>
    </source>
</evidence>
<evidence type="ECO:0000256" key="8">
    <source>
        <dbReference type="ARBA" id="ARBA00050776"/>
    </source>
</evidence>
<dbReference type="PANTHER" id="PTHR43586:SF8">
    <property type="entry name" value="CYSTEINE DESULFURASE 1, CHLOROPLASTIC"/>
    <property type="match status" value="1"/>
</dbReference>
<name>A0A3N9TKD0_9VIBR</name>
<feature type="domain" description="Aminotransferase class V" evidence="9">
    <location>
        <begin position="22"/>
        <end position="390"/>
    </location>
</feature>
<dbReference type="InterPro" id="IPR000192">
    <property type="entry name" value="Aminotrans_V_dom"/>
</dbReference>
<comment type="function">
    <text evidence="2">Catalyzes the removal of elemental sulfur and selenium atoms from L-cysteine, L-cystine, L-selenocysteine, and L-selenocystine to produce L-alanine.</text>
</comment>
<dbReference type="EC" id="2.8.1.7" evidence="4"/>
<dbReference type="GO" id="GO:0006534">
    <property type="term" value="P:cysteine metabolic process"/>
    <property type="evidence" value="ECO:0007669"/>
    <property type="project" value="InterPro"/>
</dbReference>
<evidence type="ECO:0000256" key="2">
    <source>
        <dbReference type="ARBA" id="ARBA00002824"/>
    </source>
</evidence>
<dbReference type="Gene3D" id="3.90.1150.10">
    <property type="entry name" value="Aspartate Aminotransferase, domain 1"/>
    <property type="match status" value="1"/>
</dbReference>
<dbReference type="OrthoDB" id="9808002at2"/>
<comment type="caution">
    <text evidence="10">The sequence shown here is derived from an EMBL/GenBank/DDBJ whole genome shotgun (WGS) entry which is preliminary data.</text>
</comment>
<dbReference type="InterPro" id="IPR015424">
    <property type="entry name" value="PyrdxlP-dep_Trfase"/>
</dbReference>
<comment type="similarity">
    <text evidence="3">Belongs to the class-V pyridoxal-phosphate-dependent aminotransferase family. Csd subfamily.</text>
</comment>
<organism evidence="10 11">
    <name type="scientific">Vibrio viridaestus</name>
    <dbReference type="NCBI Taxonomy" id="2487322"/>
    <lineage>
        <taxon>Bacteria</taxon>
        <taxon>Pseudomonadati</taxon>
        <taxon>Pseudomonadota</taxon>
        <taxon>Gammaproteobacteria</taxon>
        <taxon>Vibrionales</taxon>
        <taxon>Vibrionaceae</taxon>
        <taxon>Vibrio</taxon>
    </lineage>
</organism>
<dbReference type="Pfam" id="PF00266">
    <property type="entry name" value="Aminotran_5"/>
    <property type="match status" value="1"/>
</dbReference>
<dbReference type="GO" id="GO:0030170">
    <property type="term" value="F:pyridoxal phosphate binding"/>
    <property type="evidence" value="ECO:0007669"/>
    <property type="project" value="InterPro"/>
</dbReference>
<dbReference type="NCBIfam" id="TIGR01979">
    <property type="entry name" value="sufS"/>
    <property type="match status" value="1"/>
</dbReference>
<dbReference type="PANTHER" id="PTHR43586">
    <property type="entry name" value="CYSTEINE DESULFURASE"/>
    <property type="match status" value="1"/>
</dbReference>
<dbReference type="EMBL" id="RJVQ01000002">
    <property type="protein sequence ID" value="RQW64434.1"/>
    <property type="molecule type" value="Genomic_DNA"/>
</dbReference>
<evidence type="ECO:0000256" key="5">
    <source>
        <dbReference type="ARBA" id="ARBA00021850"/>
    </source>
</evidence>
<dbReference type="Proteomes" id="UP000281112">
    <property type="component" value="Unassembled WGS sequence"/>
</dbReference>
<dbReference type="PIRSF" id="PIRSF005572">
    <property type="entry name" value="NifS"/>
    <property type="match status" value="1"/>
</dbReference>
<sequence length="402" mass="44396">MLGNRSLREEFPFIKENENSLVYLDSAATTQKPKVVIDALTNYYKYGNANVHRGTHSVTAKATLSFEHARKTVAEFINARSCDEIIWTKGATESLNLIAQSWGQTNLCPSDEILVCENEHHANIVPWQLIANRTGAKVVKVPITAEGEFDNAQFIKLLSNKTKLVAVAHITNVTGYRQPIEFVIKHAHDIGAKVVIDGAQGIVHEQVDIQELDADFYVFSGHKLYGPTGIGVLYGKKELLDEMPPWQGGGKMVDKVTFEGTTYSNSPAKFEAGTPNIAGVIALSAALEWYSDLSSVIKYDNLIELQNYTYQALLKRPLISIIGYQQNTNIISFIVKGIHHQDIATLLDQQGVAVRSGHHCAHPLMDALGISGTIRISLGVYNNKEDIDKLLEALDKAIELLE</sequence>
<dbReference type="InterPro" id="IPR016454">
    <property type="entry name" value="Cysteine_dSase"/>
</dbReference>
<gene>
    <name evidence="10" type="primary">sufS</name>
    <name evidence="10" type="ORF">EES38_04645</name>
</gene>
<proteinExistence type="inferred from homology"/>
<accession>A0A3N9TKD0</accession>
<evidence type="ECO:0000313" key="11">
    <source>
        <dbReference type="Proteomes" id="UP000281112"/>
    </source>
</evidence>
<evidence type="ECO:0000313" key="10">
    <source>
        <dbReference type="EMBL" id="RQW64434.1"/>
    </source>
</evidence>
<dbReference type="SUPFAM" id="SSF53383">
    <property type="entry name" value="PLP-dependent transferases"/>
    <property type="match status" value="1"/>
</dbReference>
<evidence type="ECO:0000256" key="3">
    <source>
        <dbReference type="ARBA" id="ARBA00010447"/>
    </source>
</evidence>
<evidence type="ECO:0000256" key="7">
    <source>
        <dbReference type="ARBA" id="ARBA00022898"/>
    </source>
</evidence>
<dbReference type="CDD" id="cd06453">
    <property type="entry name" value="SufS_like"/>
    <property type="match status" value="1"/>
</dbReference>
<reference evidence="10 11" key="1">
    <citation type="submission" date="2018-11" db="EMBL/GenBank/DDBJ databases">
        <title>Vibrio LJC006 sp. nov., isolated from seawater during the bloom of the enteromorpha.</title>
        <authorList>
            <person name="Liang J."/>
        </authorList>
    </citation>
    <scope>NUCLEOTIDE SEQUENCE [LARGE SCALE GENOMIC DNA]</scope>
    <source>
        <strain evidence="10 11">LJC006</strain>
    </source>
</reference>
<keyword evidence="11" id="KW-1185">Reference proteome</keyword>